<dbReference type="EMBL" id="CALNXI010002398">
    <property type="protein sequence ID" value="CAH3187190.1"/>
    <property type="molecule type" value="Genomic_DNA"/>
</dbReference>
<organism evidence="2 3">
    <name type="scientific">Porites evermanni</name>
    <dbReference type="NCBI Taxonomy" id="104178"/>
    <lineage>
        <taxon>Eukaryota</taxon>
        <taxon>Metazoa</taxon>
        <taxon>Cnidaria</taxon>
        <taxon>Anthozoa</taxon>
        <taxon>Hexacorallia</taxon>
        <taxon>Scleractinia</taxon>
        <taxon>Fungiina</taxon>
        <taxon>Poritidae</taxon>
        <taxon>Porites</taxon>
    </lineage>
</organism>
<reference evidence="2 3" key="1">
    <citation type="submission" date="2022-05" db="EMBL/GenBank/DDBJ databases">
        <authorList>
            <consortium name="Genoscope - CEA"/>
            <person name="William W."/>
        </authorList>
    </citation>
    <scope>NUCLEOTIDE SEQUENCE [LARGE SCALE GENOMIC DNA]</scope>
</reference>
<evidence type="ECO:0000313" key="3">
    <source>
        <dbReference type="Proteomes" id="UP001159427"/>
    </source>
</evidence>
<accession>A0ABN8S7H4</accession>
<keyword evidence="3" id="KW-1185">Reference proteome</keyword>
<gene>
    <name evidence="2" type="ORF">PEVE_00017378</name>
</gene>
<proteinExistence type="predicted"/>
<sequence length="174" mass="19193">ERVRGQERERPGEPIIVVGDEVLLKQSKVDVLTPAFDPRPFSVIGVKGSMITVKRGREIKSRNSSHCKLLKQAGEDEYVAVDLDQEGLDTSSAEETETGAREDLRLQPDNLGASSELTIGGQRNKPDGPPRSLGATETERHLKQPDSTAVSGRRRSALTRTSTWNTIYSDFEPH</sequence>
<feature type="region of interest" description="Disordered" evidence="1">
    <location>
        <begin position="84"/>
        <end position="159"/>
    </location>
</feature>
<feature type="non-terminal residue" evidence="2">
    <location>
        <position position="1"/>
    </location>
</feature>
<protein>
    <submittedName>
        <fullName evidence="2">Uncharacterized protein</fullName>
    </submittedName>
</protein>
<evidence type="ECO:0000313" key="2">
    <source>
        <dbReference type="EMBL" id="CAH3187190.1"/>
    </source>
</evidence>
<feature type="compositionally biased region" description="Acidic residues" evidence="1">
    <location>
        <begin position="84"/>
        <end position="97"/>
    </location>
</feature>
<name>A0ABN8S7H4_9CNID</name>
<comment type="caution">
    <text evidence="2">The sequence shown here is derived from an EMBL/GenBank/DDBJ whole genome shotgun (WGS) entry which is preliminary data.</text>
</comment>
<evidence type="ECO:0000256" key="1">
    <source>
        <dbReference type="SAM" id="MobiDB-lite"/>
    </source>
</evidence>
<dbReference type="Proteomes" id="UP001159427">
    <property type="component" value="Unassembled WGS sequence"/>
</dbReference>